<comment type="caution">
    <text evidence="3">The sequence shown here is derived from an EMBL/GenBank/DDBJ whole genome shotgun (WGS) entry which is preliminary data.</text>
</comment>
<evidence type="ECO:0000259" key="2">
    <source>
        <dbReference type="Pfam" id="PF10988"/>
    </source>
</evidence>
<accession>A0A5J4FW94</accession>
<feature type="domain" description="Putative auto-transporter adhesin head GIN" evidence="2">
    <location>
        <begin position="55"/>
        <end position="235"/>
    </location>
</feature>
<gene>
    <name evidence="3" type="ORF">ULMS_17310</name>
</gene>
<dbReference type="AlphaFoldDB" id="A0A5J4FW94"/>
<proteinExistence type="predicted"/>
<dbReference type="Pfam" id="PF10988">
    <property type="entry name" value="DUF2807"/>
    <property type="match status" value="1"/>
</dbReference>
<protein>
    <recommendedName>
        <fullName evidence="2">Putative auto-transporter adhesin head GIN domain-containing protein</fullName>
    </recommendedName>
</protein>
<feature type="compositionally biased region" description="Low complexity" evidence="1">
    <location>
        <begin position="237"/>
        <end position="251"/>
    </location>
</feature>
<evidence type="ECO:0000256" key="1">
    <source>
        <dbReference type="SAM" id="MobiDB-lite"/>
    </source>
</evidence>
<name>A0A5J4FW94_9FLAO</name>
<sequence length="251" mass="26751">MSYISEIKKPIMKTTKIVIMLLGVLLMTSCIGNFNINQIDGNRDVVTENRSIGRDFDTVKGSSGLEVILTQGSENALRVEADSNLQNIIETYVDNNTLYIKAEENIGSAAKKTVYVTYTTLSSIKASSGANVSLNNEFKEEKLTLDASSGAAITASVFSKDAYVEASSGGNVHVEGKTKNLRTKASSGGHIDAKDLLSVICNARASSGGNITVNTKEELEAKTSSGGSITYDGDPIVKNNSSKHNNNVSRL</sequence>
<evidence type="ECO:0000313" key="3">
    <source>
        <dbReference type="EMBL" id="GEQ86223.1"/>
    </source>
</evidence>
<organism evidence="3 4">
    <name type="scientific">Patiriisocius marinistellae</name>
    <dbReference type="NCBI Taxonomy" id="2494560"/>
    <lineage>
        <taxon>Bacteria</taxon>
        <taxon>Pseudomonadati</taxon>
        <taxon>Bacteroidota</taxon>
        <taxon>Flavobacteriia</taxon>
        <taxon>Flavobacteriales</taxon>
        <taxon>Flavobacteriaceae</taxon>
        <taxon>Patiriisocius</taxon>
    </lineage>
</organism>
<evidence type="ECO:0000313" key="4">
    <source>
        <dbReference type="Proteomes" id="UP000326994"/>
    </source>
</evidence>
<dbReference type="Proteomes" id="UP000326994">
    <property type="component" value="Unassembled WGS sequence"/>
</dbReference>
<feature type="region of interest" description="Disordered" evidence="1">
    <location>
        <begin position="222"/>
        <end position="251"/>
    </location>
</feature>
<dbReference type="InterPro" id="IPR021255">
    <property type="entry name" value="DUF2807"/>
</dbReference>
<dbReference type="EMBL" id="BKCF01000002">
    <property type="protein sequence ID" value="GEQ86223.1"/>
    <property type="molecule type" value="Genomic_DNA"/>
</dbReference>
<reference evidence="3 4" key="1">
    <citation type="submission" date="2019-08" db="EMBL/GenBank/DDBJ databases">
        <title>Ulvibacter marinistellae sp. nov., isolated from a starfish, Patiria pectinifera.</title>
        <authorList>
            <person name="Kawano K."/>
            <person name="Ushijima N."/>
            <person name="Kihara M."/>
            <person name="Itoh H."/>
        </authorList>
    </citation>
    <scope>NUCLEOTIDE SEQUENCE [LARGE SCALE GENOMIC DNA]</scope>
    <source>
        <strain evidence="3 4">KK4</strain>
    </source>
</reference>
<dbReference type="Gene3D" id="2.160.20.120">
    <property type="match status" value="1"/>
</dbReference>
<keyword evidence="4" id="KW-1185">Reference proteome</keyword>